<feature type="compositionally biased region" description="Basic and acidic residues" evidence="1">
    <location>
        <begin position="316"/>
        <end position="349"/>
    </location>
</feature>
<reference evidence="3 4" key="1">
    <citation type="submission" date="2013-05" db="EMBL/GenBank/DDBJ databases">
        <title>Draft genome of the parasitic nematode Anyclostoma ceylanicum.</title>
        <authorList>
            <person name="Mitreva M."/>
        </authorList>
    </citation>
    <scope>NUCLEOTIDE SEQUENCE [LARGE SCALE GENOMIC DNA]</scope>
</reference>
<dbReference type="GO" id="GO:0030659">
    <property type="term" value="C:cytoplasmic vesicle membrane"/>
    <property type="evidence" value="ECO:0007669"/>
    <property type="project" value="TreeGrafter"/>
</dbReference>
<organism evidence="3 4">
    <name type="scientific">Ancylostoma ceylanicum</name>
    <dbReference type="NCBI Taxonomy" id="53326"/>
    <lineage>
        <taxon>Eukaryota</taxon>
        <taxon>Metazoa</taxon>
        <taxon>Ecdysozoa</taxon>
        <taxon>Nematoda</taxon>
        <taxon>Chromadorea</taxon>
        <taxon>Rhabditida</taxon>
        <taxon>Rhabditina</taxon>
        <taxon>Rhabditomorpha</taxon>
        <taxon>Strongyloidea</taxon>
        <taxon>Ancylostomatidae</taxon>
        <taxon>Ancylostomatinae</taxon>
        <taxon>Ancylostoma</taxon>
    </lineage>
</organism>
<keyword evidence="2" id="KW-0472">Membrane</keyword>
<dbReference type="PANTHER" id="PTHR10796">
    <property type="entry name" value="PATCHED-RELATED"/>
    <property type="match status" value="1"/>
</dbReference>
<keyword evidence="4" id="KW-1185">Reference proteome</keyword>
<sequence>MEFEPVPVVFMPSQQRGHAIALYYLPENGDSCYEFSFKRTNPREDVSVYICTLCRALKDKFRDQYTETVPKHLDEHEKMNMVDELAVGIGGATDTFRKKFHWNKTRQDRLNPVRLGEVPRWFRENVGDAPTRIQRLAKCLFHFDQAILRNRDRLGLKNAAKKNRAVNVFFRRMQMLPLLREDLHGTSGSLMIPERPIVTAAEEQALLEFMQYMRNTWLPPIGTFSGLWNHSNNEGTPTINFAEGSHTRIRHTFGGMSSGVHGGPPEVGLSSPAGIRIQRRAHTMEQPLGPPPSVPDEPPASQQNTLTRTTGTLSTLKRERAKERERLHKELNILGDAERKEESQKKEEQNESGSQPISPTHPPLKEKTSYVEEPQSNATTLERKERKMEKEQALVRRITNDMQIAHYVRQMELARTHGKRHRGAGLRRALWYLGKAVANHKLLFVVGPTPTCHCSCADTVLPLLFVSASLIGPILHRSKMTVSMPFAMLGAGGNDVISNGYSIQRTQRDFNYSNPAFSALDFMDASTFGVLLKTTIARDTILRKDAVLAYSALKKRLDNYPIGNKEFLEACSAECELEKEMVDKIIKKSPQVALTYPETFVSMSKDSTNLSRVYLGSAIGGVETDSDGAISRAQALLLSFKLKEGVTDEQIAAWADNLEEQVHVTSAPNVSLSYWSPLSFSSWVVRAMAKSYRWLLVSAAVLGLFCFLATFGANAYQDIFKIFTQQLLLEKSVPIGLLTIILASSRQSKPLVGIQIAFTLMISCAGGLFVQVAGSGNFNPLIWPVFFVVAGIGLLWLFCFHQSWSRYSSAAVHPTEKLAFILAHDFPGVSVAAVVIVATTMLGAAIAPQRHMESTFVTMSAAVAVLFFFLIMFVAVFIYIGGRREAKGVKWYQLFTTGDTHFTAPNLSDFDSASLFSLHDRLLDTRPSVARALGDRLIARNARYPIVIFCTIVLIFAIWGCANIKFVAVFIYIGGRREAKGVIIDDPIEYEDPMVRDSIVEMLDSAVSSGHASRAISWLVEFAKFEKNTIYDINADTFVPVVNLVFLQTDPYKRFASDISFDRHQTQIVRSRMYLELTQKGVDERASLTQSLLSKSREIHLPMSVRAPFTMSLKHDISVLSSGIFVFGVSLVCLLFFSLFLLGQPALTFVLVFTSVAVLTETIGYATHWGVPMNVITVTMALSANMLASVIVMAFCYSYSVSGKQQMRAGVRIQYTFQQVHLWNHRMQETMSEQMLNEQELGEPDG</sequence>
<dbReference type="GO" id="GO:0018996">
    <property type="term" value="P:molting cycle, collagen and cuticulin-based cuticle"/>
    <property type="evidence" value="ECO:0007669"/>
    <property type="project" value="TreeGrafter"/>
</dbReference>
<feature type="transmembrane region" description="Helical" evidence="2">
    <location>
        <begin position="750"/>
        <end position="769"/>
    </location>
</feature>
<keyword evidence="2" id="KW-1133">Transmembrane helix</keyword>
<feature type="transmembrane region" description="Helical" evidence="2">
    <location>
        <begin position="821"/>
        <end position="847"/>
    </location>
</feature>
<dbReference type="Proteomes" id="UP000054495">
    <property type="component" value="Unassembled WGS sequence"/>
</dbReference>
<proteinExistence type="predicted"/>
<evidence type="ECO:0000256" key="2">
    <source>
        <dbReference type="SAM" id="Phobius"/>
    </source>
</evidence>
<feature type="compositionally biased region" description="Pro residues" evidence="1">
    <location>
        <begin position="288"/>
        <end position="298"/>
    </location>
</feature>
<protein>
    <submittedName>
        <fullName evidence="3">Patched family protein</fullName>
    </submittedName>
</protein>
<dbReference type="AlphaFoldDB" id="A0A0D6LR72"/>
<evidence type="ECO:0000313" key="3">
    <source>
        <dbReference type="EMBL" id="EPB74354.1"/>
    </source>
</evidence>
<gene>
    <name evidence="3" type="ORF">ANCCEY_06570</name>
</gene>
<name>A0A0D6LR72_9BILA</name>
<feature type="transmembrane region" description="Helical" evidence="2">
    <location>
        <begin position="781"/>
        <end position="800"/>
    </location>
</feature>
<feature type="transmembrane region" description="Helical" evidence="2">
    <location>
        <begin position="694"/>
        <end position="716"/>
    </location>
</feature>
<dbReference type="GO" id="GO:0005886">
    <property type="term" value="C:plasma membrane"/>
    <property type="evidence" value="ECO:0007669"/>
    <property type="project" value="TreeGrafter"/>
</dbReference>
<evidence type="ECO:0000256" key="1">
    <source>
        <dbReference type="SAM" id="MobiDB-lite"/>
    </source>
</evidence>
<dbReference type="EMBL" id="KE124946">
    <property type="protein sequence ID" value="EPB74354.1"/>
    <property type="molecule type" value="Genomic_DNA"/>
</dbReference>
<feature type="transmembrane region" description="Helical" evidence="2">
    <location>
        <begin position="1175"/>
        <end position="1199"/>
    </location>
</feature>
<keyword evidence="2" id="KW-0812">Transmembrane</keyword>
<feature type="transmembrane region" description="Helical" evidence="2">
    <location>
        <begin position="1149"/>
        <end position="1169"/>
    </location>
</feature>
<evidence type="ECO:0000313" key="4">
    <source>
        <dbReference type="Proteomes" id="UP000054495"/>
    </source>
</evidence>
<dbReference type="InterPro" id="IPR051697">
    <property type="entry name" value="Patched_domain-protein"/>
</dbReference>
<accession>A0A0D6LR72</accession>
<feature type="compositionally biased region" description="Low complexity" evidence="1">
    <location>
        <begin position="305"/>
        <end position="315"/>
    </location>
</feature>
<dbReference type="GO" id="GO:0006897">
    <property type="term" value="P:endocytosis"/>
    <property type="evidence" value="ECO:0007669"/>
    <property type="project" value="TreeGrafter"/>
</dbReference>
<dbReference type="PANTHER" id="PTHR10796:SF187">
    <property type="entry name" value="SSD DOMAIN-CONTAINING PROTEIN"/>
    <property type="match status" value="1"/>
</dbReference>
<feature type="transmembrane region" description="Helical" evidence="2">
    <location>
        <begin position="1117"/>
        <end position="1142"/>
    </location>
</feature>
<feature type="transmembrane region" description="Helical" evidence="2">
    <location>
        <begin position="859"/>
        <end position="880"/>
    </location>
</feature>
<feature type="transmembrane region" description="Helical" evidence="2">
    <location>
        <begin position="946"/>
        <end position="973"/>
    </location>
</feature>
<feature type="region of interest" description="Disordered" evidence="1">
    <location>
        <begin position="285"/>
        <end position="389"/>
    </location>
</feature>